<organism evidence="2 3">
    <name type="scientific">Agrobacterium tumefaciens</name>
    <dbReference type="NCBI Taxonomy" id="358"/>
    <lineage>
        <taxon>Bacteria</taxon>
        <taxon>Pseudomonadati</taxon>
        <taxon>Pseudomonadota</taxon>
        <taxon>Alphaproteobacteria</taxon>
        <taxon>Hyphomicrobiales</taxon>
        <taxon>Rhizobiaceae</taxon>
        <taxon>Rhizobium/Agrobacterium group</taxon>
        <taxon>Agrobacterium</taxon>
        <taxon>Agrobacterium tumefaciens complex</taxon>
    </lineage>
</organism>
<name>A0AA44J8B9_AGRTU</name>
<accession>A0AA44J8B9</accession>
<sequence>MDSENKAETEADSVPGEDANESTFTSAVSGTAGAEIPDFLSGMQYSDVLANIAKKRDIGRYLEVGVQRGINFSKIACETAIGVDPSFVIDQNIAAHKRSISLFQMPSDRFFSDVNVVEELGGHPDLIFLDGMHLFEYLLRDFANAERVASKRTLIAMHDCLPLNEIMINRNQNIAIESSVGTPYHRWWTGDVWKIVPILRKYRPDLRLVISNAQPTGLVFVTNLNPASNILHDNYLCIVDEFHNLPNTKEAISEHYARADIINCEDILANFDQSRYFIT</sequence>
<protein>
    <submittedName>
        <fullName evidence="2">Class I SAM-dependent methyltransferase</fullName>
    </submittedName>
</protein>
<dbReference type="InterPro" id="IPR029063">
    <property type="entry name" value="SAM-dependent_MTases_sf"/>
</dbReference>
<dbReference type="SUPFAM" id="SSF53335">
    <property type="entry name" value="S-adenosyl-L-methionine-dependent methyltransferases"/>
    <property type="match status" value="1"/>
</dbReference>
<keyword evidence="2" id="KW-0808">Transferase</keyword>
<dbReference type="GO" id="GO:0032259">
    <property type="term" value="P:methylation"/>
    <property type="evidence" value="ECO:0007669"/>
    <property type="project" value="UniProtKB-KW"/>
</dbReference>
<dbReference type="AlphaFoldDB" id="A0AA44J8B9"/>
<comment type="caution">
    <text evidence="2">The sequence shown here is derived from an EMBL/GenBank/DDBJ whole genome shotgun (WGS) entry which is preliminary data.</text>
</comment>
<dbReference type="Proteomes" id="UP000702952">
    <property type="component" value="Unassembled WGS sequence"/>
</dbReference>
<evidence type="ECO:0000313" key="3">
    <source>
        <dbReference type="Proteomes" id="UP000702952"/>
    </source>
</evidence>
<reference evidence="2" key="1">
    <citation type="journal article" date="2020" name="Science">
        <title>Unexpected conservation and global transmission of agrobacterial virulence plasmids.</title>
        <authorList>
            <person name="Weisberg A.J."/>
            <person name="Davis E.W. 2nd"/>
            <person name="Tabima J."/>
            <person name="Belcher M.S."/>
            <person name="Miller M."/>
            <person name="Kuo C.H."/>
            <person name="Loper J.E."/>
            <person name="Grunwald N.J."/>
            <person name="Putnam M.L."/>
            <person name="Chang J.H."/>
        </authorList>
    </citation>
    <scope>NUCLEOTIDE SEQUENCE</scope>
    <source>
        <strain evidence="2">17-1853-1a</strain>
    </source>
</reference>
<evidence type="ECO:0000313" key="2">
    <source>
        <dbReference type="EMBL" id="NTC27807.1"/>
    </source>
</evidence>
<dbReference type="RefSeq" id="WP_081308854.1">
    <property type="nucleotide sequence ID" value="NZ_CP123839.1"/>
</dbReference>
<evidence type="ECO:0000256" key="1">
    <source>
        <dbReference type="SAM" id="MobiDB-lite"/>
    </source>
</evidence>
<feature type="region of interest" description="Disordered" evidence="1">
    <location>
        <begin position="1"/>
        <end position="27"/>
    </location>
</feature>
<keyword evidence="2" id="KW-0489">Methyltransferase</keyword>
<proteinExistence type="predicted"/>
<dbReference type="Gene3D" id="3.40.50.150">
    <property type="entry name" value="Vaccinia Virus protein VP39"/>
    <property type="match status" value="1"/>
</dbReference>
<dbReference type="EMBL" id="JAAMAY010000006">
    <property type="protein sequence ID" value="NTC27807.1"/>
    <property type="molecule type" value="Genomic_DNA"/>
</dbReference>
<gene>
    <name evidence="2" type="ORF">G6M46_06455</name>
</gene>
<dbReference type="GO" id="GO:0008168">
    <property type="term" value="F:methyltransferase activity"/>
    <property type="evidence" value="ECO:0007669"/>
    <property type="project" value="UniProtKB-KW"/>
</dbReference>